<name>A0A916ZMQ6_9SPHN</name>
<feature type="domain" description="EF-hand" evidence="2">
    <location>
        <begin position="72"/>
        <end position="98"/>
    </location>
</feature>
<dbReference type="GO" id="GO:0005509">
    <property type="term" value="F:calcium ion binding"/>
    <property type="evidence" value="ECO:0007669"/>
    <property type="project" value="InterPro"/>
</dbReference>
<accession>A0A916ZMQ6</accession>
<comment type="caution">
    <text evidence="3">The sequence shown here is derived from an EMBL/GenBank/DDBJ whole genome shotgun (WGS) entry which is preliminary data.</text>
</comment>
<dbReference type="InterPro" id="IPR018247">
    <property type="entry name" value="EF_Hand_1_Ca_BS"/>
</dbReference>
<reference evidence="3" key="1">
    <citation type="journal article" date="2014" name="Int. J. Syst. Evol. Microbiol.">
        <title>Complete genome sequence of Corynebacterium casei LMG S-19264T (=DSM 44701T), isolated from a smear-ripened cheese.</title>
        <authorList>
            <consortium name="US DOE Joint Genome Institute (JGI-PGF)"/>
            <person name="Walter F."/>
            <person name="Albersmeier A."/>
            <person name="Kalinowski J."/>
            <person name="Ruckert C."/>
        </authorList>
    </citation>
    <scope>NUCLEOTIDE SEQUENCE</scope>
    <source>
        <strain evidence="3">CGMCC 1.15519</strain>
    </source>
</reference>
<keyword evidence="1" id="KW-0732">Signal</keyword>
<dbReference type="InterPro" id="IPR002048">
    <property type="entry name" value="EF_hand_dom"/>
</dbReference>
<evidence type="ECO:0000256" key="1">
    <source>
        <dbReference type="SAM" id="SignalP"/>
    </source>
</evidence>
<dbReference type="SUPFAM" id="SSF47473">
    <property type="entry name" value="EF-hand"/>
    <property type="match status" value="1"/>
</dbReference>
<dbReference type="RefSeq" id="WP_188761770.1">
    <property type="nucleotide sequence ID" value="NZ_BMJM01000002.1"/>
</dbReference>
<dbReference type="Gene3D" id="1.10.238.10">
    <property type="entry name" value="EF-hand"/>
    <property type="match status" value="1"/>
</dbReference>
<evidence type="ECO:0000259" key="2">
    <source>
        <dbReference type="PROSITE" id="PS50222"/>
    </source>
</evidence>
<dbReference type="InterPro" id="IPR011992">
    <property type="entry name" value="EF-hand-dom_pair"/>
</dbReference>
<dbReference type="Proteomes" id="UP000635071">
    <property type="component" value="Unassembled WGS sequence"/>
</dbReference>
<dbReference type="EMBL" id="BMJM01000002">
    <property type="protein sequence ID" value="GGE05292.1"/>
    <property type="molecule type" value="Genomic_DNA"/>
</dbReference>
<dbReference type="AlphaFoldDB" id="A0A916ZMQ6"/>
<dbReference type="Pfam" id="PF13202">
    <property type="entry name" value="EF-hand_5"/>
    <property type="match status" value="1"/>
</dbReference>
<organism evidence="3 4">
    <name type="scientific">Sandarakinorhabdus glacialis</name>
    <dbReference type="NCBI Taxonomy" id="1614636"/>
    <lineage>
        <taxon>Bacteria</taxon>
        <taxon>Pseudomonadati</taxon>
        <taxon>Pseudomonadota</taxon>
        <taxon>Alphaproteobacteria</taxon>
        <taxon>Sphingomonadales</taxon>
        <taxon>Sphingosinicellaceae</taxon>
        <taxon>Sandarakinorhabdus</taxon>
    </lineage>
</organism>
<feature type="chain" id="PRO_5037967233" description="EF-hand domain-containing protein" evidence="1">
    <location>
        <begin position="28"/>
        <end position="101"/>
    </location>
</feature>
<dbReference type="PROSITE" id="PS00018">
    <property type="entry name" value="EF_HAND_1"/>
    <property type="match status" value="1"/>
</dbReference>
<dbReference type="PROSITE" id="PS50222">
    <property type="entry name" value="EF_HAND_2"/>
    <property type="match status" value="1"/>
</dbReference>
<reference evidence="3" key="2">
    <citation type="submission" date="2020-09" db="EMBL/GenBank/DDBJ databases">
        <authorList>
            <person name="Sun Q."/>
            <person name="Zhou Y."/>
        </authorList>
    </citation>
    <scope>NUCLEOTIDE SEQUENCE</scope>
    <source>
        <strain evidence="3">CGMCC 1.15519</strain>
    </source>
</reference>
<keyword evidence="4" id="KW-1185">Reference proteome</keyword>
<evidence type="ECO:0000313" key="4">
    <source>
        <dbReference type="Proteomes" id="UP000635071"/>
    </source>
</evidence>
<evidence type="ECO:0000313" key="3">
    <source>
        <dbReference type="EMBL" id="GGE05292.1"/>
    </source>
</evidence>
<gene>
    <name evidence="3" type="ORF">GCM10011529_09620</name>
</gene>
<feature type="signal peptide" evidence="1">
    <location>
        <begin position="1"/>
        <end position="27"/>
    </location>
</feature>
<sequence length="101" mass="10747">MRIILAIAATFAIATATGSVAFYAANAQTPPAPAAPPSYGDAMAKLKAADINTDGKWDKPEWLAAGRRDRGFDFIDTDKDGFVTEEELKAGMDKMAARRPG</sequence>
<proteinExistence type="predicted"/>
<protein>
    <recommendedName>
        <fullName evidence="2">EF-hand domain-containing protein</fullName>
    </recommendedName>
</protein>